<evidence type="ECO:0000256" key="7">
    <source>
        <dbReference type="ARBA" id="ARBA00022942"/>
    </source>
</evidence>
<evidence type="ECO:0000256" key="2">
    <source>
        <dbReference type="ARBA" id="ARBA00004496"/>
    </source>
</evidence>
<proteinExistence type="inferred from homology"/>
<evidence type="ECO:0000256" key="1">
    <source>
        <dbReference type="ARBA" id="ARBA00004123"/>
    </source>
</evidence>
<dbReference type="InterPro" id="IPR027417">
    <property type="entry name" value="P-loop_NTPase"/>
</dbReference>
<protein>
    <submittedName>
        <fullName evidence="12">TBP2 protein</fullName>
    </submittedName>
</protein>
<evidence type="ECO:0000313" key="12">
    <source>
        <dbReference type="EMBL" id="CAE7238277.1"/>
    </source>
</evidence>
<dbReference type="SMART" id="SM00382">
    <property type="entry name" value="AAA"/>
    <property type="match status" value="1"/>
</dbReference>
<keyword evidence="4" id="KW-0963">Cytoplasm</keyword>
<evidence type="ECO:0000256" key="9">
    <source>
        <dbReference type="SAM" id="Coils"/>
    </source>
</evidence>
<keyword evidence="8" id="KW-0539">Nucleus</keyword>
<feature type="coiled-coil region" evidence="9">
    <location>
        <begin position="693"/>
        <end position="746"/>
    </location>
</feature>
<dbReference type="InterPro" id="IPR050221">
    <property type="entry name" value="26S_Proteasome_ATPase"/>
</dbReference>
<organism evidence="12 13">
    <name type="scientific">Symbiodinium natans</name>
    <dbReference type="NCBI Taxonomy" id="878477"/>
    <lineage>
        <taxon>Eukaryota</taxon>
        <taxon>Sar</taxon>
        <taxon>Alveolata</taxon>
        <taxon>Dinophyceae</taxon>
        <taxon>Suessiales</taxon>
        <taxon>Symbiodiniaceae</taxon>
        <taxon>Symbiodinium</taxon>
    </lineage>
</organism>
<dbReference type="InterPro" id="IPR003959">
    <property type="entry name" value="ATPase_AAA_core"/>
</dbReference>
<evidence type="ECO:0000259" key="11">
    <source>
        <dbReference type="SMART" id="SM00382"/>
    </source>
</evidence>
<dbReference type="FunFam" id="2.40.50.140:FF:000437">
    <property type="entry name" value="26S protease regulatory subunit, putative"/>
    <property type="match status" value="1"/>
</dbReference>
<dbReference type="Gene3D" id="3.40.50.300">
    <property type="entry name" value="P-loop containing nucleotide triphosphate hydrolases"/>
    <property type="match status" value="1"/>
</dbReference>
<feature type="coiled-coil region" evidence="9">
    <location>
        <begin position="486"/>
        <end position="542"/>
    </location>
</feature>
<evidence type="ECO:0000256" key="3">
    <source>
        <dbReference type="ARBA" id="ARBA00006914"/>
    </source>
</evidence>
<feature type="region of interest" description="Disordered" evidence="10">
    <location>
        <begin position="819"/>
        <end position="862"/>
    </location>
</feature>
<comment type="subcellular location">
    <subcellularLocation>
        <location evidence="2">Cytoplasm</location>
    </subcellularLocation>
    <subcellularLocation>
        <location evidence="1">Nucleus</location>
    </subcellularLocation>
</comment>
<feature type="domain" description="AAA+ ATPase" evidence="11">
    <location>
        <begin position="1057"/>
        <end position="1196"/>
    </location>
</feature>
<comment type="similarity">
    <text evidence="3">Belongs to the AAA ATPase family.</text>
</comment>
<dbReference type="GO" id="GO:0005524">
    <property type="term" value="F:ATP binding"/>
    <property type="evidence" value="ECO:0007669"/>
    <property type="project" value="UniProtKB-KW"/>
</dbReference>
<accession>A0A812KY41</accession>
<comment type="caution">
    <text evidence="12">The sequence shown here is derived from an EMBL/GenBank/DDBJ whole genome shotgun (WGS) entry which is preliminary data.</text>
</comment>
<dbReference type="AlphaFoldDB" id="A0A812KY41"/>
<gene>
    <name evidence="12" type="primary">TBP2</name>
    <name evidence="12" type="ORF">SNAT2548_LOCUS10447</name>
</gene>
<evidence type="ECO:0000256" key="8">
    <source>
        <dbReference type="ARBA" id="ARBA00023242"/>
    </source>
</evidence>
<dbReference type="Proteomes" id="UP000604046">
    <property type="component" value="Unassembled WGS sequence"/>
</dbReference>
<keyword evidence="13" id="KW-1185">Reference proteome</keyword>
<dbReference type="Gene3D" id="2.40.50.140">
    <property type="entry name" value="Nucleic acid-binding proteins"/>
    <property type="match status" value="1"/>
</dbReference>
<dbReference type="InterPro" id="IPR003593">
    <property type="entry name" value="AAA+_ATPase"/>
</dbReference>
<keyword evidence="9" id="KW-0175">Coiled coil</keyword>
<dbReference type="GO" id="GO:0005737">
    <property type="term" value="C:cytoplasm"/>
    <property type="evidence" value="ECO:0007669"/>
    <property type="project" value="UniProtKB-SubCell"/>
</dbReference>
<feature type="coiled-coil region" evidence="9">
    <location>
        <begin position="171"/>
        <end position="258"/>
    </location>
</feature>
<dbReference type="Pfam" id="PF17862">
    <property type="entry name" value="AAA_lid_3"/>
    <property type="match status" value="1"/>
</dbReference>
<dbReference type="OrthoDB" id="1664597at2759"/>
<evidence type="ECO:0000256" key="5">
    <source>
        <dbReference type="ARBA" id="ARBA00022741"/>
    </source>
</evidence>
<evidence type="ECO:0000256" key="10">
    <source>
        <dbReference type="SAM" id="MobiDB-lite"/>
    </source>
</evidence>
<feature type="compositionally biased region" description="Basic and acidic residues" evidence="10">
    <location>
        <begin position="922"/>
        <end position="942"/>
    </location>
</feature>
<keyword evidence="6" id="KW-0067">ATP-binding</keyword>
<dbReference type="GO" id="GO:0016887">
    <property type="term" value="F:ATP hydrolysis activity"/>
    <property type="evidence" value="ECO:0007669"/>
    <property type="project" value="InterPro"/>
</dbReference>
<dbReference type="GO" id="GO:0005634">
    <property type="term" value="C:nucleus"/>
    <property type="evidence" value="ECO:0007669"/>
    <property type="project" value="UniProtKB-SubCell"/>
</dbReference>
<dbReference type="InterPro" id="IPR041569">
    <property type="entry name" value="AAA_lid_3"/>
</dbReference>
<dbReference type="InterPro" id="IPR032501">
    <property type="entry name" value="Prot_ATP_ID_OB_2nd"/>
</dbReference>
<feature type="region of interest" description="Disordered" evidence="10">
    <location>
        <begin position="921"/>
        <end position="942"/>
    </location>
</feature>
<dbReference type="GO" id="GO:0000502">
    <property type="term" value="C:proteasome complex"/>
    <property type="evidence" value="ECO:0007669"/>
    <property type="project" value="UniProtKB-KW"/>
</dbReference>
<dbReference type="FunFam" id="1.10.8.60:FF:000007">
    <property type="entry name" value="26S proteasome regulatory subunit 4"/>
    <property type="match status" value="1"/>
</dbReference>
<evidence type="ECO:0000313" key="13">
    <source>
        <dbReference type="Proteomes" id="UP000604046"/>
    </source>
</evidence>
<name>A0A812KY41_9DINO</name>
<keyword evidence="5" id="KW-0547">Nucleotide-binding</keyword>
<dbReference type="InterPro" id="IPR012340">
    <property type="entry name" value="NA-bd_OB-fold"/>
</dbReference>
<dbReference type="EMBL" id="CAJNDS010000868">
    <property type="protein sequence ID" value="CAE7238277.1"/>
    <property type="molecule type" value="Genomic_DNA"/>
</dbReference>
<feature type="compositionally biased region" description="Basic and acidic residues" evidence="10">
    <location>
        <begin position="839"/>
        <end position="857"/>
    </location>
</feature>
<dbReference type="FunFam" id="3.40.50.300:FF:000039">
    <property type="entry name" value="26S proteasome regulatory subunit 4"/>
    <property type="match status" value="1"/>
</dbReference>
<dbReference type="Pfam" id="PF00004">
    <property type="entry name" value="AAA"/>
    <property type="match status" value="1"/>
</dbReference>
<evidence type="ECO:0000256" key="6">
    <source>
        <dbReference type="ARBA" id="ARBA00022840"/>
    </source>
</evidence>
<evidence type="ECO:0000256" key="4">
    <source>
        <dbReference type="ARBA" id="ARBA00022490"/>
    </source>
</evidence>
<reference evidence="12" key="1">
    <citation type="submission" date="2021-02" db="EMBL/GenBank/DDBJ databases">
        <authorList>
            <person name="Dougan E. K."/>
            <person name="Rhodes N."/>
            <person name="Thang M."/>
            <person name="Chan C."/>
        </authorList>
    </citation>
    <scope>NUCLEOTIDE SEQUENCE</scope>
</reference>
<dbReference type="CDD" id="cd19502">
    <property type="entry name" value="RecA-like_PAN_like"/>
    <property type="match status" value="1"/>
</dbReference>
<feature type="coiled-coil region" evidence="9">
    <location>
        <begin position="577"/>
        <end position="642"/>
    </location>
</feature>
<dbReference type="Pfam" id="PF16450">
    <property type="entry name" value="Prot_ATP_ID_OB_C"/>
    <property type="match status" value="1"/>
</dbReference>
<sequence>MAEQAALSVLQDGHEPEALAQRQDLRHDWESRIAASNRLQATKVNSLMTSIQKLQKENLLLRKRGHEVNRTGQYKRLQSELGRQDVMIEALRYCIGPAKAQELAANALDALLTRGATRCSSCHTAAPELFRASGALLCKSCYSHRYWQEPPAELRAQLSDVSSLAAFPETKEELEEACNAAELELASAKRALKKAEQSEAPLQRLQSESWAPGLQTAAALSNLLAGYVQRADQLQKENESLDTHRRQLEDTIAQQEQLAKLQLHDQVSALPTTKHGVPAVALEDLQTRLNIKSGEVDRLARVVNELRQRLSFQKDKQDSVLKEEQGIASAFSELQEDMGKWTEATSEEHASHMNKLKQAKEQVVQQLVKGHEQLREAQGKLRKSVQSVHQQKDPLELETRVKAQARRLREALKDFHGSIEPSKFWSKVRAEADEFGLEPQVQAALRRHGYESNEGEASKLEVAALKVDLCALELGSQESQVAGAMIRKWEADREKMQEAFRAEAKEQLAALDRIQSLNTSEHAALEHAKSQAAAERKEAMQKAWRQSARTEFEGPGTEQLAQIAHVRGLTSTLDDTVEQLRGKLQAVQAEVANGRIQDEAHARSLAQAVQSRKDAAERNRQAKEFREEIDDMQRSVTEERQMAQSGIAKLRATAEFCTSLLSNEAREAEAGVCAPGPSLLPLPSKLLVDWKESMRLQAELDLLQEELSKTQLAQTKIWSAEAPEEIETMQAQVVELEAASVDLHEEVADLGTRLQAARVLLQRRLKKSGFGVSLAELLDVLALPPLFALFADCSDTAYNVARFPSRAVSNASFSDRAAMGNTPGGMPGAGGGKLYGSVLDKKDGDDKKKKHEAEQERSPANSPRLCRIRSGSAFAPICPAFGMCALPSILEELTARCRLRLLKHDRVKDYLMMEEEFIQEQQRLKPKEDKESDEKSKLDDIRGTPMDVGSLEEFIDENHCIVSTALGPEYYVNILSFVDKDQLEPGSSILMHHKNLSVIGLLVDEVNPLVSVMKVDKAPTESYADIGGLEEQIQEMKEAVELPLTHPELYEDVGIKPPKGVILYGVPGTGKTLLAKAVASETSATFLRVVGSELIQKYLGEGPKLVREMFRVAQEHAPSIIFIDEIDAVATKRYDTTSGGEKEIQRTMLELLNQLDGFDDRGDVKVIMATNRMESLDPAMIRPGRIDRKIEFPLPDEKTKRRIFQIHTGKMTLADDVNLEEFVVAKDDLSGADIKAICTEAGMLALRERRMKVTQADMRKAKEKALYKKKGSYPEGMYL</sequence>
<dbReference type="SUPFAM" id="SSF52540">
    <property type="entry name" value="P-loop containing nucleoside triphosphate hydrolases"/>
    <property type="match status" value="1"/>
</dbReference>
<keyword evidence="7" id="KW-0647">Proteasome</keyword>
<dbReference type="Gene3D" id="1.10.8.60">
    <property type="match status" value="1"/>
</dbReference>
<feature type="compositionally biased region" description="Gly residues" evidence="10">
    <location>
        <begin position="822"/>
        <end position="834"/>
    </location>
</feature>
<dbReference type="PANTHER" id="PTHR23073">
    <property type="entry name" value="26S PROTEASOME REGULATORY SUBUNIT"/>
    <property type="match status" value="1"/>
</dbReference>